<accession>A0AA36IG29</accession>
<evidence type="ECO:0000313" key="2">
    <source>
        <dbReference type="EMBL" id="CAJ1386785.1"/>
    </source>
</evidence>
<proteinExistence type="predicted"/>
<feature type="compositionally biased region" description="Acidic residues" evidence="1">
    <location>
        <begin position="72"/>
        <end position="90"/>
    </location>
</feature>
<dbReference type="Proteomes" id="UP001178507">
    <property type="component" value="Unassembled WGS sequence"/>
</dbReference>
<name>A0AA36IG29_9DINO</name>
<evidence type="ECO:0000256" key="1">
    <source>
        <dbReference type="SAM" id="MobiDB-lite"/>
    </source>
</evidence>
<feature type="region of interest" description="Disordered" evidence="1">
    <location>
        <begin position="58"/>
        <end position="91"/>
    </location>
</feature>
<protein>
    <submittedName>
        <fullName evidence="2">Uncharacterized protein</fullName>
    </submittedName>
</protein>
<keyword evidence="3" id="KW-1185">Reference proteome</keyword>
<comment type="caution">
    <text evidence="2">The sequence shown here is derived from an EMBL/GenBank/DDBJ whole genome shotgun (WGS) entry which is preliminary data.</text>
</comment>
<organism evidence="2 3">
    <name type="scientific">Effrenium voratum</name>
    <dbReference type="NCBI Taxonomy" id="2562239"/>
    <lineage>
        <taxon>Eukaryota</taxon>
        <taxon>Sar</taxon>
        <taxon>Alveolata</taxon>
        <taxon>Dinophyceae</taxon>
        <taxon>Suessiales</taxon>
        <taxon>Symbiodiniaceae</taxon>
        <taxon>Effrenium</taxon>
    </lineage>
</organism>
<sequence>METANSNPRRRWRKLLVSFIASAAVSEMHQGALYPQGGTMCFAGSMWGRWSLWRRTSGPLSATPNHAPEAEVSLDEERDEDSDFDDEDSDMAIPKLTRSAFKQRPDASDRLDIDTVTSFVQGELGEAGFKVAPYEQQDFEKSPLQEAAAAFRQWALRREVTEDKQELIARTERLLSTEMPEPHTFASLMWCCSKLSINDMSPLLAPLRDRMPEVARDMTAQNLTSCWCTAAKIQEFAEEVDDMIPHLLGAALKKAKDMEPRHVAAFVWASGKLDLRPAEVSQILDTLPGLLREDLDTMQLKDIANFVFGLSRLECRDTGLMETIAKVTAGKAESCNKKAAWTDLPMIVMSLTRLGYKDAHMNKLLDAVAARLQRGPRLLKKMPDWGLAALLWSWPSDGVPGVRDMQGLLYPEVDKRIAKNRFDSRMLERSWMGPSEWQRPVKHARNFVR</sequence>
<reference evidence="2" key="1">
    <citation type="submission" date="2023-08" db="EMBL/GenBank/DDBJ databases">
        <authorList>
            <person name="Chen Y."/>
            <person name="Shah S."/>
            <person name="Dougan E. K."/>
            <person name="Thang M."/>
            <person name="Chan C."/>
        </authorList>
    </citation>
    <scope>NUCLEOTIDE SEQUENCE</scope>
</reference>
<evidence type="ECO:0000313" key="3">
    <source>
        <dbReference type="Proteomes" id="UP001178507"/>
    </source>
</evidence>
<dbReference type="EMBL" id="CAUJNA010001413">
    <property type="protein sequence ID" value="CAJ1386785.1"/>
    <property type="molecule type" value="Genomic_DNA"/>
</dbReference>
<dbReference type="AlphaFoldDB" id="A0AA36IG29"/>
<gene>
    <name evidence="2" type="ORF">EVOR1521_LOCUS12982</name>
</gene>